<dbReference type="InterPro" id="IPR029021">
    <property type="entry name" value="Prot-tyrosine_phosphatase-like"/>
</dbReference>
<dbReference type="InterPro" id="IPR003595">
    <property type="entry name" value="Tyr_Pase_cat"/>
</dbReference>
<protein>
    <submittedName>
        <fullName evidence="3">ADP-ribosylation/crystallin J1</fullName>
    </submittedName>
</protein>
<evidence type="ECO:0000259" key="2">
    <source>
        <dbReference type="PROSITE" id="PS50056"/>
    </source>
</evidence>
<dbReference type="Gene3D" id="3.90.190.10">
    <property type="entry name" value="Protein tyrosine phosphatase superfamily"/>
    <property type="match status" value="1"/>
</dbReference>
<dbReference type="PROSITE" id="PS50056">
    <property type="entry name" value="TYR_PHOSPHATASE_2"/>
    <property type="match status" value="1"/>
</dbReference>
<proteinExistence type="predicted"/>
<evidence type="ECO:0000313" key="4">
    <source>
        <dbReference type="Proteomes" id="UP001141327"/>
    </source>
</evidence>
<reference evidence="3" key="1">
    <citation type="journal article" date="2022" name="bioRxiv">
        <title>Genomics of Preaxostyla Flagellates Illuminates Evolutionary Transitions and the Path Towards Mitochondrial Loss.</title>
        <authorList>
            <person name="Novak L.V.F."/>
            <person name="Treitli S.C."/>
            <person name="Pyrih J."/>
            <person name="Halakuc P."/>
            <person name="Pipaliya S.V."/>
            <person name="Vacek V."/>
            <person name="Brzon O."/>
            <person name="Soukal P."/>
            <person name="Eme L."/>
            <person name="Dacks J.B."/>
            <person name="Karnkowska A."/>
            <person name="Elias M."/>
            <person name="Hampl V."/>
        </authorList>
    </citation>
    <scope>NUCLEOTIDE SEQUENCE</scope>
    <source>
        <strain evidence="3">RCP-MX</strain>
    </source>
</reference>
<dbReference type="InterPro" id="IPR000387">
    <property type="entry name" value="Tyr_Pase_dom"/>
</dbReference>
<name>A0ABQ8UE06_9EUKA</name>
<sequence>MSHDHGHEHHPVHTHVSFQDCRVESDFQTFLEANHSCTAQEYLSKKTESLKKNEIYTIVLDCSDARCESGRSENTVVYCTAAHAITPECLQTLARQFPSARSVAVYGHEFCGGCGFRRTLDALPADAPVPHGATEPLVNLARSLPSGDAPHNAVVFAQRFQEVMGPQTICQSLYYRVTDGAVVQAEDCQADGPKCDHPHYAEVPCPCFKPIDPVTGWDLRLGQDPHYVVFCLGSEYGPTELVHGTPLDRTNTMFEVVSPVFDTHALASLHYCWGHALSATTNTAGCSFNHTATFIMCVSAEREQEGREVLAKLTADPVLVQYTQPHPAVGGTRGEVYFCVHQGGRIVKAQRVETWIALPLRGDSAHCPLVDVSALHPARFCWHPIMSATAKKKHVPKTSEAFPLYLDIVKCPEVPGKLAMTLCPGKHQLAAMDGSWDRNLDLDLKHLIDEYQADTLIPLIEFPDEATRLRVPELKERATALGYHVLGFPIRDGATPCIQEDERFVLFIEQAARRWVEGHTVVVHCMGGLGRTGLVAACIIVATLGVPPAVARRMVQQARRGALTSELQFGYVSRFAETLWPTVRGGAPLLPPTRQPAAAVQPTTCGQEEQQQQQQQQQDQPPAVPVV</sequence>
<comment type="caution">
    <text evidence="3">The sequence shown here is derived from an EMBL/GenBank/DDBJ whole genome shotgun (WGS) entry which is preliminary data.</text>
</comment>
<dbReference type="Proteomes" id="UP001141327">
    <property type="component" value="Unassembled WGS sequence"/>
</dbReference>
<feature type="region of interest" description="Disordered" evidence="1">
    <location>
        <begin position="586"/>
        <end position="627"/>
    </location>
</feature>
<dbReference type="EMBL" id="JAPMOS010000045">
    <property type="protein sequence ID" value="KAJ4457509.1"/>
    <property type="molecule type" value="Genomic_DNA"/>
</dbReference>
<dbReference type="SMART" id="SM00404">
    <property type="entry name" value="PTPc_motif"/>
    <property type="match status" value="1"/>
</dbReference>
<evidence type="ECO:0000256" key="1">
    <source>
        <dbReference type="SAM" id="MobiDB-lite"/>
    </source>
</evidence>
<dbReference type="InterPro" id="IPR016130">
    <property type="entry name" value="Tyr_Pase_AS"/>
</dbReference>
<dbReference type="Pfam" id="PF22785">
    <property type="entry name" value="Tc-R-P"/>
    <property type="match status" value="1"/>
</dbReference>
<gene>
    <name evidence="3" type="ORF">PAPYR_6986</name>
</gene>
<dbReference type="PROSITE" id="PS00383">
    <property type="entry name" value="TYR_PHOSPHATASE_1"/>
    <property type="match status" value="1"/>
</dbReference>
<dbReference type="SUPFAM" id="SSF52799">
    <property type="entry name" value="(Phosphotyrosine protein) phosphatases II"/>
    <property type="match status" value="1"/>
</dbReference>
<dbReference type="PANTHER" id="PTHR23339">
    <property type="entry name" value="TYROSINE SPECIFIC PROTEIN PHOSPHATASE AND DUAL SPECIFICITY PROTEIN PHOSPHATASE"/>
    <property type="match status" value="1"/>
</dbReference>
<accession>A0ABQ8UE06</accession>
<evidence type="ECO:0000313" key="3">
    <source>
        <dbReference type="EMBL" id="KAJ4457509.1"/>
    </source>
</evidence>
<feature type="compositionally biased region" description="Low complexity" evidence="1">
    <location>
        <begin position="607"/>
        <end position="620"/>
    </location>
</feature>
<keyword evidence="4" id="KW-1185">Reference proteome</keyword>
<organism evidence="3 4">
    <name type="scientific">Paratrimastix pyriformis</name>
    <dbReference type="NCBI Taxonomy" id="342808"/>
    <lineage>
        <taxon>Eukaryota</taxon>
        <taxon>Metamonada</taxon>
        <taxon>Preaxostyla</taxon>
        <taxon>Paratrimastigidae</taxon>
        <taxon>Paratrimastix</taxon>
    </lineage>
</organism>
<dbReference type="InterPro" id="IPR050561">
    <property type="entry name" value="PTP"/>
</dbReference>
<feature type="domain" description="Tyrosine specific protein phosphatases" evidence="2">
    <location>
        <begin position="502"/>
        <end position="570"/>
    </location>
</feature>